<keyword evidence="5" id="KW-0418">Kinase</keyword>
<accession>A0AA39R2Y7</accession>
<feature type="compositionally biased region" description="Polar residues" evidence="8">
    <location>
        <begin position="292"/>
        <end position="302"/>
    </location>
</feature>
<keyword evidence="12" id="KW-1185">Reference proteome</keyword>
<dbReference type="EMBL" id="JAFEKC020000006">
    <property type="protein sequence ID" value="KAK0513932.1"/>
    <property type="molecule type" value="Genomic_DNA"/>
</dbReference>
<evidence type="ECO:0000256" key="8">
    <source>
        <dbReference type="SAM" id="MobiDB-lite"/>
    </source>
</evidence>
<dbReference type="Proteomes" id="UP001166286">
    <property type="component" value="Unassembled WGS sequence"/>
</dbReference>
<evidence type="ECO:0000256" key="5">
    <source>
        <dbReference type="ARBA" id="ARBA00022777"/>
    </source>
</evidence>
<proteinExistence type="predicted"/>
<dbReference type="Gene3D" id="1.10.510.10">
    <property type="entry name" value="Transferase(Phosphotransferase) domain 1"/>
    <property type="match status" value="1"/>
</dbReference>
<dbReference type="SMART" id="SM00133">
    <property type="entry name" value="S_TK_X"/>
    <property type="match status" value="1"/>
</dbReference>
<dbReference type="Pfam" id="PF00433">
    <property type="entry name" value="Pkinase_C"/>
    <property type="match status" value="1"/>
</dbReference>
<dbReference type="InterPro" id="IPR011009">
    <property type="entry name" value="Kinase-like_dom_sf"/>
</dbReference>
<comment type="caution">
    <text evidence="11">The sequence shown here is derived from an EMBL/GenBank/DDBJ whole genome shotgun (WGS) entry which is preliminary data.</text>
</comment>
<dbReference type="SUPFAM" id="SSF56112">
    <property type="entry name" value="Protein kinase-like (PK-like)"/>
    <property type="match status" value="1"/>
</dbReference>
<evidence type="ECO:0000256" key="2">
    <source>
        <dbReference type="ARBA" id="ARBA00022553"/>
    </source>
</evidence>
<dbReference type="PANTHER" id="PTHR24351">
    <property type="entry name" value="RIBOSOMAL PROTEIN S6 KINASE"/>
    <property type="match status" value="1"/>
</dbReference>
<keyword evidence="3" id="KW-0808">Transferase</keyword>
<sequence length="327" mass="37655">MDQFRLLATIGKGNFAKVVLLESKSNNQLYAIKQLKKESLIQNNEVKGPKIENSVLRKAREHDHPFIAGLLGTFYSKERLFFILEYYPGGDLSYHIQRGQFDVARSRFYAAEVCMALKFMHENGFIHRSLQLDNILLTAEGHIKVIDFIASAEGIHDHYGLTTSFRGTIEFMAPEMLLDKPYGRAVDWWAFGIILYQMMTAQSPFNGRDQDDVYDAILTAEPPYPEYLPSDAVDLIRKLLVRKPEERLGYQKGAEEIMDQVLFNLIDWEALYKKEVTSPFRPTIKDRNDLSNFDTEITSTDPRLTPVKSALSPAEQEQFRDFPFSYT</sequence>
<feature type="binding site" evidence="7">
    <location>
        <position position="33"/>
    </location>
    <ligand>
        <name>ATP</name>
        <dbReference type="ChEBI" id="CHEBI:30616"/>
    </ligand>
</feature>
<evidence type="ECO:0000313" key="12">
    <source>
        <dbReference type="Proteomes" id="UP001166286"/>
    </source>
</evidence>
<dbReference type="PROSITE" id="PS51285">
    <property type="entry name" value="AGC_KINASE_CTER"/>
    <property type="match status" value="1"/>
</dbReference>
<organism evidence="11 12">
    <name type="scientific">Cladonia borealis</name>
    <dbReference type="NCBI Taxonomy" id="184061"/>
    <lineage>
        <taxon>Eukaryota</taxon>
        <taxon>Fungi</taxon>
        <taxon>Dikarya</taxon>
        <taxon>Ascomycota</taxon>
        <taxon>Pezizomycotina</taxon>
        <taxon>Lecanoromycetes</taxon>
        <taxon>OSLEUM clade</taxon>
        <taxon>Lecanoromycetidae</taxon>
        <taxon>Lecanorales</taxon>
        <taxon>Lecanorineae</taxon>
        <taxon>Cladoniaceae</taxon>
        <taxon>Cladonia</taxon>
    </lineage>
</organism>
<evidence type="ECO:0000313" key="11">
    <source>
        <dbReference type="EMBL" id="KAK0513932.1"/>
    </source>
</evidence>
<protein>
    <submittedName>
        <fullName evidence="11">Uncharacterized protein</fullName>
    </submittedName>
</protein>
<dbReference type="InterPro" id="IPR017441">
    <property type="entry name" value="Protein_kinase_ATP_BS"/>
</dbReference>
<dbReference type="FunFam" id="1.10.510.10:FF:000210">
    <property type="entry name" value="Non-specific serine/threonine protein kinase"/>
    <property type="match status" value="1"/>
</dbReference>
<dbReference type="GO" id="GO:0004674">
    <property type="term" value="F:protein serine/threonine kinase activity"/>
    <property type="evidence" value="ECO:0007669"/>
    <property type="project" value="UniProtKB-KW"/>
</dbReference>
<evidence type="ECO:0000259" key="10">
    <source>
        <dbReference type="PROSITE" id="PS51285"/>
    </source>
</evidence>
<keyword evidence="1" id="KW-0723">Serine/threonine-protein kinase</keyword>
<name>A0AA39R2Y7_9LECA</name>
<evidence type="ECO:0000259" key="9">
    <source>
        <dbReference type="PROSITE" id="PS50011"/>
    </source>
</evidence>
<dbReference type="PROSITE" id="PS50011">
    <property type="entry name" value="PROTEIN_KINASE_DOM"/>
    <property type="match status" value="1"/>
</dbReference>
<keyword evidence="6 7" id="KW-0067">ATP-binding</keyword>
<dbReference type="Pfam" id="PF00069">
    <property type="entry name" value="Pkinase"/>
    <property type="match status" value="1"/>
</dbReference>
<dbReference type="InterPro" id="IPR000719">
    <property type="entry name" value="Prot_kinase_dom"/>
</dbReference>
<reference evidence="11" key="1">
    <citation type="submission" date="2023-03" db="EMBL/GenBank/DDBJ databases">
        <title>Complete genome of Cladonia borealis.</title>
        <authorList>
            <person name="Park H."/>
        </authorList>
    </citation>
    <scope>NUCLEOTIDE SEQUENCE</scope>
    <source>
        <strain evidence="11">ANT050790</strain>
    </source>
</reference>
<evidence type="ECO:0000256" key="7">
    <source>
        <dbReference type="PROSITE-ProRule" id="PRU10141"/>
    </source>
</evidence>
<dbReference type="InterPro" id="IPR000961">
    <property type="entry name" value="AGC-kinase_C"/>
</dbReference>
<evidence type="ECO:0000256" key="6">
    <source>
        <dbReference type="ARBA" id="ARBA00022840"/>
    </source>
</evidence>
<dbReference type="InterPro" id="IPR017892">
    <property type="entry name" value="Pkinase_C"/>
</dbReference>
<evidence type="ECO:0000256" key="1">
    <source>
        <dbReference type="ARBA" id="ARBA00022527"/>
    </source>
</evidence>
<dbReference type="AlphaFoldDB" id="A0AA39R2Y7"/>
<feature type="domain" description="AGC-kinase C-terminal" evidence="10">
    <location>
        <begin position="264"/>
        <end position="327"/>
    </location>
</feature>
<evidence type="ECO:0000256" key="4">
    <source>
        <dbReference type="ARBA" id="ARBA00022741"/>
    </source>
</evidence>
<keyword evidence="4 7" id="KW-0547">Nucleotide-binding</keyword>
<feature type="region of interest" description="Disordered" evidence="8">
    <location>
        <begin position="292"/>
        <end position="327"/>
    </location>
</feature>
<feature type="domain" description="Protein kinase" evidence="9">
    <location>
        <begin position="4"/>
        <end position="263"/>
    </location>
</feature>
<gene>
    <name evidence="11" type="ORF">JMJ35_003654</name>
</gene>
<dbReference type="Gene3D" id="3.30.200.20">
    <property type="entry name" value="Phosphorylase Kinase, domain 1"/>
    <property type="match status" value="1"/>
</dbReference>
<evidence type="ECO:0000256" key="3">
    <source>
        <dbReference type="ARBA" id="ARBA00022679"/>
    </source>
</evidence>
<dbReference type="GO" id="GO:0005524">
    <property type="term" value="F:ATP binding"/>
    <property type="evidence" value="ECO:0007669"/>
    <property type="project" value="UniProtKB-UniRule"/>
</dbReference>
<dbReference type="PROSITE" id="PS00107">
    <property type="entry name" value="PROTEIN_KINASE_ATP"/>
    <property type="match status" value="1"/>
</dbReference>
<keyword evidence="2" id="KW-0597">Phosphoprotein</keyword>